<sequence>SAEVIFIPKPNKRDLTSPRSWRPISLLSCLGKGLERLVARRVSFAAITQKSLHPQQFGALCKRSATDLVGCLIHNVEKARARKHVASLLTMDIKGAFDTVLPGRLQNRLCEQGWLIRWVTSFISQRSAKIRFENIVSQDKPLTCGLPQGSPISPILFMLYTEPILKLRGSPPQLVRQAIKACVIPVVLCGAEVWYPGITEFAWRNGKRLLKNGRNGKQVSRINRAIISGLRAILPVYKTTPLPTLYRKSGILSAFELLKYARIRSLDELHPLRQRAFEHVHTCLTQLANLLPGLHDSDIPLLLQNIPSPQEPICSSIQDIHLYTDRSCHSLNSTGGGYIAYQCGQKVNSGKFRLHNFAAAVDAEITAIAEGIEAVIRSCSIYFARNLIVFSDCKTAVDIGNGRIPLTSQVQALRIRQFQKDWLLRRRLLHVALGTITKSTPPKVQSREDRRVMIRLAPDYEARKTGAFELRQKVQQLVSDKSLVSDVWPVPSGFAILAQHPLEPLLFYKTRKVDKFHHWTFTKKIQCLDGLRDPLDGLLSEELASVRDTIPIRFMNWTRRSQNDQSTGHIRISVPESKSNKFPSRLRIFGETVFVQRIRQREQPAVCTKCHGFHTTRIFARNPKCKTCSSDVHDGPYDKNCPARPRRINGVFVHSTGAKLYQIHTAGGREFAKTNPQSTPDSSQLPPSSLVNVVRSPSAHDLALVTACNNEINILLIQEPWIFTDLALRRSKTHPSFEAFSPLSTWNSRPKVFTYVRKGKELRPFQQTTDLSRDLLQISISLHRNRPVSIWNIYNAPTGSDQEEEGLTTL</sequence>
<dbReference type="Pfam" id="PF00078">
    <property type="entry name" value="RVT_1"/>
    <property type="match status" value="1"/>
</dbReference>
<feature type="non-terminal residue" evidence="2">
    <location>
        <position position="1"/>
    </location>
</feature>
<protein>
    <recommendedName>
        <fullName evidence="1">Reverse transcriptase domain-containing protein</fullName>
    </recommendedName>
</protein>
<dbReference type="InterPro" id="IPR036397">
    <property type="entry name" value="RNaseH_sf"/>
</dbReference>
<evidence type="ECO:0000313" key="2">
    <source>
        <dbReference type="EMBL" id="POS83824.1"/>
    </source>
</evidence>
<feature type="non-terminal residue" evidence="2">
    <location>
        <position position="810"/>
    </location>
</feature>
<dbReference type="GO" id="GO:0003676">
    <property type="term" value="F:nucleic acid binding"/>
    <property type="evidence" value="ECO:0007669"/>
    <property type="project" value="InterPro"/>
</dbReference>
<dbReference type="SUPFAM" id="SSF53098">
    <property type="entry name" value="Ribonuclease H-like"/>
    <property type="match status" value="1"/>
</dbReference>
<dbReference type="PANTHER" id="PTHR33481">
    <property type="entry name" value="REVERSE TRANSCRIPTASE"/>
    <property type="match status" value="1"/>
</dbReference>
<organism evidence="2 3">
    <name type="scientific">Erysiphe pulchra</name>
    <dbReference type="NCBI Taxonomy" id="225359"/>
    <lineage>
        <taxon>Eukaryota</taxon>
        <taxon>Fungi</taxon>
        <taxon>Dikarya</taxon>
        <taxon>Ascomycota</taxon>
        <taxon>Pezizomycotina</taxon>
        <taxon>Leotiomycetes</taxon>
        <taxon>Erysiphales</taxon>
        <taxon>Erysiphaceae</taxon>
        <taxon>Erysiphe</taxon>
    </lineage>
</organism>
<dbReference type="SUPFAM" id="SSF56219">
    <property type="entry name" value="DNase I-like"/>
    <property type="match status" value="1"/>
</dbReference>
<keyword evidence="3" id="KW-1185">Reference proteome</keyword>
<dbReference type="Proteomes" id="UP000237438">
    <property type="component" value="Unassembled WGS sequence"/>
</dbReference>
<dbReference type="Gene3D" id="3.30.420.10">
    <property type="entry name" value="Ribonuclease H-like superfamily/Ribonuclease H"/>
    <property type="match status" value="1"/>
</dbReference>
<dbReference type="InterPro" id="IPR036691">
    <property type="entry name" value="Endo/exonu/phosph_ase_sf"/>
</dbReference>
<proteinExistence type="predicted"/>
<dbReference type="OrthoDB" id="3261222at2759"/>
<dbReference type="STRING" id="225359.A0A2S4PP92"/>
<name>A0A2S4PP92_9PEZI</name>
<dbReference type="SUPFAM" id="SSF56672">
    <property type="entry name" value="DNA/RNA polymerases"/>
    <property type="match status" value="1"/>
</dbReference>
<dbReference type="Gene3D" id="3.60.10.10">
    <property type="entry name" value="Endonuclease/exonuclease/phosphatase"/>
    <property type="match status" value="1"/>
</dbReference>
<evidence type="ECO:0000313" key="3">
    <source>
        <dbReference type="Proteomes" id="UP000237438"/>
    </source>
</evidence>
<dbReference type="PROSITE" id="PS50878">
    <property type="entry name" value="RT_POL"/>
    <property type="match status" value="1"/>
</dbReference>
<reference evidence="2 3" key="1">
    <citation type="submission" date="2017-10" db="EMBL/GenBank/DDBJ databases">
        <title>Development of genomic resources for the powdery mildew, Erysiphe pulchra.</title>
        <authorList>
            <person name="Wadl P.A."/>
            <person name="Mack B.M."/>
            <person name="Moore G."/>
            <person name="Beltz S.B."/>
        </authorList>
    </citation>
    <scope>NUCLEOTIDE SEQUENCE [LARGE SCALE GENOMIC DNA]</scope>
    <source>
        <strain evidence="2">Cflorida</strain>
    </source>
</reference>
<dbReference type="PANTHER" id="PTHR33481:SF1">
    <property type="entry name" value="ENDONUCLEASE_EXONUCLEASE_PHOSPHATASE DOMAIN-CONTAINING PROTEIN-RELATED"/>
    <property type="match status" value="1"/>
</dbReference>
<dbReference type="InterPro" id="IPR000477">
    <property type="entry name" value="RT_dom"/>
</dbReference>
<evidence type="ECO:0000259" key="1">
    <source>
        <dbReference type="PROSITE" id="PS50878"/>
    </source>
</evidence>
<dbReference type="EMBL" id="PEDP01001326">
    <property type="protein sequence ID" value="POS83824.1"/>
    <property type="molecule type" value="Genomic_DNA"/>
</dbReference>
<accession>A0A2S4PP92</accession>
<dbReference type="CDD" id="cd01650">
    <property type="entry name" value="RT_nLTR_like"/>
    <property type="match status" value="1"/>
</dbReference>
<gene>
    <name evidence="2" type="ORF">EPUL_004823</name>
</gene>
<feature type="domain" description="Reverse transcriptase" evidence="1">
    <location>
        <begin position="1"/>
        <end position="232"/>
    </location>
</feature>
<comment type="caution">
    <text evidence="2">The sequence shown here is derived from an EMBL/GenBank/DDBJ whole genome shotgun (WGS) entry which is preliminary data.</text>
</comment>
<dbReference type="InterPro" id="IPR012337">
    <property type="entry name" value="RNaseH-like_sf"/>
</dbReference>
<dbReference type="InterPro" id="IPR043502">
    <property type="entry name" value="DNA/RNA_pol_sf"/>
</dbReference>
<dbReference type="AlphaFoldDB" id="A0A2S4PP92"/>